<reference evidence="2" key="1">
    <citation type="submission" date="2022-03" db="EMBL/GenBank/DDBJ databases">
        <authorList>
            <person name="Tunstrom K."/>
        </authorList>
    </citation>
    <scope>NUCLEOTIDE SEQUENCE</scope>
</reference>
<evidence type="ECO:0008006" key="4">
    <source>
        <dbReference type="Google" id="ProtNLM"/>
    </source>
</evidence>
<name>A0AAU9UH62_EUPED</name>
<keyword evidence="3" id="KW-1185">Reference proteome</keyword>
<protein>
    <recommendedName>
        <fullName evidence="4">Reverse transcriptase</fullName>
    </recommendedName>
</protein>
<gene>
    <name evidence="2" type="ORF">EEDITHA_LOCUS14119</name>
</gene>
<sequence>MDSEVTYSCDEFNNTEQKNSLKENEISEVMEPESLVELTQRVNSNEKVYLNTTKRPREEEETQEEEWEDWSVVKRKEKKLKEDENLLQIYIYCKEKLPKQFAMGKLFKENGIIDVLKLKYISPYKARVDMANEDSANKLQSCEGLISRGWKMQKAFEKHESHGVIRNIDLEISDEDIFKSISCPSAAQLVAVKLLKRRNVYEEGWSNSESVRLSFKGSFLPAYVLVENLRIKVEPYVFPVSQCSRCWRFGHIVKFCPSSKIVCPKCTQNHANCDTKSFTCINCKGHHMALDRSCPAYIKEKSIRQLMADFNCTYKKALAVYVPPKSPAPQREGIKFTQEHIDSDTCYNEFEDTILHEKESPSLDKTTYAKIVKTSQKKKIKKKSIANTSTTIPIPDESVKSEDDENSTMPDKPTVGTTKIRNVHFSELLSRLKEIILVKNFSLSEKIHGSIKCIIEWLILVLVDNISDWPILANILDFFNG</sequence>
<evidence type="ECO:0000313" key="2">
    <source>
        <dbReference type="EMBL" id="CAH2099079.1"/>
    </source>
</evidence>
<feature type="region of interest" description="Disordered" evidence="1">
    <location>
        <begin position="392"/>
        <end position="415"/>
    </location>
</feature>
<organism evidence="2 3">
    <name type="scientific">Euphydryas editha</name>
    <name type="common">Edith's checkerspot</name>
    <dbReference type="NCBI Taxonomy" id="104508"/>
    <lineage>
        <taxon>Eukaryota</taxon>
        <taxon>Metazoa</taxon>
        <taxon>Ecdysozoa</taxon>
        <taxon>Arthropoda</taxon>
        <taxon>Hexapoda</taxon>
        <taxon>Insecta</taxon>
        <taxon>Pterygota</taxon>
        <taxon>Neoptera</taxon>
        <taxon>Endopterygota</taxon>
        <taxon>Lepidoptera</taxon>
        <taxon>Glossata</taxon>
        <taxon>Ditrysia</taxon>
        <taxon>Papilionoidea</taxon>
        <taxon>Nymphalidae</taxon>
        <taxon>Nymphalinae</taxon>
        <taxon>Euphydryas</taxon>
    </lineage>
</organism>
<accession>A0AAU9UH62</accession>
<dbReference type="EMBL" id="CAKOGL010000021">
    <property type="protein sequence ID" value="CAH2099079.1"/>
    <property type="molecule type" value="Genomic_DNA"/>
</dbReference>
<dbReference type="AlphaFoldDB" id="A0AAU9UH62"/>
<dbReference type="Proteomes" id="UP001153954">
    <property type="component" value="Unassembled WGS sequence"/>
</dbReference>
<proteinExistence type="predicted"/>
<evidence type="ECO:0000256" key="1">
    <source>
        <dbReference type="SAM" id="MobiDB-lite"/>
    </source>
</evidence>
<evidence type="ECO:0000313" key="3">
    <source>
        <dbReference type="Proteomes" id="UP001153954"/>
    </source>
</evidence>
<comment type="caution">
    <text evidence="2">The sequence shown here is derived from an EMBL/GenBank/DDBJ whole genome shotgun (WGS) entry which is preliminary data.</text>
</comment>